<protein>
    <submittedName>
        <fullName evidence="2">Transposase and inactivated derivatives</fullName>
    </submittedName>
</protein>
<dbReference type="EMBL" id="UAPR01000002">
    <property type="protein sequence ID" value="SPT55243.1"/>
    <property type="molecule type" value="Genomic_DNA"/>
</dbReference>
<reference evidence="2 3" key="1">
    <citation type="submission" date="2018-06" db="EMBL/GenBank/DDBJ databases">
        <authorList>
            <consortium name="Pathogen Informatics"/>
            <person name="Doyle S."/>
        </authorList>
    </citation>
    <scope>NUCLEOTIDE SEQUENCE [LARGE SCALE GENOMIC DNA]</scope>
    <source>
        <strain evidence="2 3">NCTC9935</strain>
    </source>
</reference>
<keyword evidence="3" id="KW-1185">Reference proteome</keyword>
<proteinExistence type="predicted"/>
<organism evidence="2 3">
    <name type="scientific">Schaalia odontolytica</name>
    <dbReference type="NCBI Taxonomy" id="1660"/>
    <lineage>
        <taxon>Bacteria</taxon>
        <taxon>Bacillati</taxon>
        <taxon>Actinomycetota</taxon>
        <taxon>Actinomycetes</taxon>
        <taxon>Actinomycetales</taxon>
        <taxon>Actinomycetaceae</taxon>
        <taxon>Schaalia</taxon>
    </lineage>
</organism>
<accession>A0A2X0TZF4</accession>
<gene>
    <name evidence="2" type="ORF">NCTC9935_00740</name>
</gene>
<evidence type="ECO:0000259" key="1">
    <source>
        <dbReference type="Pfam" id="PF14690"/>
    </source>
</evidence>
<dbReference type="Pfam" id="PF14690">
    <property type="entry name" value="Zn_ribbon_ISL3"/>
    <property type="match status" value="1"/>
</dbReference>
<feature type="domain" description="Transposase IS204/IS1001/IS1096/IS1165 zinc-finger" evidence="1">
    <location>
        <begin position="50"/>
        <end position="92"/>
    </location>
</feature>
<evidence type="ECO:0000313" key="3">
    <source>
        <dbReference type="Proteomes" id="UP000250192"/>
    </source>
</evidence>
<evidence type="ECO:0000313" key="2">
    <source>
        <dbReference type="EMBL" id="SPT55243.1"/>
    </source>
</evidence>
<sequence length="223" mass="24951">MSHPTCCCSVSPDRCDRCDLLVDLESFHLMSVAHTPQALVLDVESCNQLVGCPGCGVIAQGHGRVVVEVIDAPWAGVPARIRWFKRRWICRDRTCRIVTFIEQNHSVCAPRARVDVRAIRWAIRQLRFEGATIAGLAQQLATTWNTVWSHIKPCLQAASDDPAHFAGVRVLGVDEHVWHHQDRRLRGPRELTGIVDHSREGSSHGPLDWAWFQDGLAPCTRTG</sequence>
<dbReference type="AlphaFoldDB" id="A0A2X0TZF4"/>
<name>A0A2X0TZF4_9ACTO</name>
<dbReference type="InterPro" id="IPR029261">
    <property type="entry name" value="Transposase_Znf"/>
</dbReference>
<dbReference type="Proteomes" id="UP000250192">
    <property type="component" value="Unassembled WGS sequence"/>
</dbReference>